<keyword evidence="2" id="KW-1185">Reference proteome</keyword>
<sequence length="505" mass="57805">MDNTMRSFWGQRPIDLPCLGVTFVAWAAAFVAIGFGFRVLYNIFLHPLRKFPGPIACHSSELWRMYKIWSGDMPQTVKLLHDKYGPVVRIAPNELSFIESQAWKDIYGHHGSYEMPKDPNFYRLQGKYQPDTIISADREHHSVLRRQLAHGFSERSMQAQEPIIREYVDLLICRLEEHCKDGRAPLEMTAWFNFVTFDIIGDLAFGNAFNCLEKSQYHPWIKAISHNLKNNALMRIIVRLVPPYVNYVLVQTGVLKGRKDFVNYSKDMIRKRQALETRPDLIEGLLKRKDVLTQAELVLNASVLILAGSETTATLLSGATFLLGSNRDALAKLSHEVRSSFNSEDEITLISVNKLDYMLACLNESLRLYPPVAIGLPRLVPTGGHEIAGYWVPEDTSVSVWQWPAYRSQMNFSKPEEFHPERFLGDERFSKDDLTAMQPFSVGPRNCIGRNLAYAEMRLILARILYKFDIELAPGAGEWIKSQRVHMLWNKPNLPVYLKPVKSSS</sequence>
<dbReference type="Proteomes" id="UP001497680">
    <property type="component" value="Unassembled WGS sequence"/>
</dbReference>
<organism evidence="1 2">
    <name type="scientific">Hypoxylon rubiginosum</name>
    <dbReference type="NCBI Taxonomy" id="110542"/>
    <lineage>
        <taxon>Eukaryota</taxon>
        <taxon>Fungi</taxon>
        <taxon>Dikarya</taxon>
        <taxon>Ascomycota</taxon>
        <taxon>Pezizomycotina</taxon>
        <taxon>Sordariomycetes</taxon>
        <taxon>Xylariomycetidae</taxon>
        <taxon>Xylariales</taxon>
        <taxon>Hypoxylaceae</taxon>
        <taxon>Hypoxylon</taxon>
    </lineage>
</organism>
<reference evidence="1 2" key="1">
    <citation type="journal article" date="2022" name="New Phytol.">
        <title>Ecological generalism drives hyperdiversity of secondary metabolite gene clusters in xylarialean endophytes.</title>
        <authorList>
            <person name="Franco M.E.E."/>
            <person name="Wisecaver J.H."/>
            <person name="Arnold A.E."/>
            <person name="Ju Y.M."/>
            <person name="Slot J.C."/>
            <person name="Ahrendt S."/>
            <person name="Moore L.P."/>
            <person name="Eastman K.E."/>
            <person name="Scott K."/>
            <person name="Konkel Z."/>
            <person name="Mondo S.J."/>
            <person name="Kuo A."/>
            <person name="Hayes R.D."/>
            <person name="Haridas S."/>
            <person name="Andreopoulos B."/>
            <person name="Riley R."/>
            <person name="LaButti K."/>
            <person name="Pangilinan J."/>
            <person name="Lipzen A."/>
            <person name="Amirebrahimi M."/>
            <person name="Yan J."/>
            <person name="Adam C."/>
            <person name="Keymanesh K."/>
            <person name="Ng V."/>
            <person name="Louie K."/>
            <person name="Northen T."/>
            <person name="Drula E."/>
            <person name="Henrissat B."/>
            <person name="Hsieh H.M."/>
            <person name="Youens-Clark K."/>
            <person name="Lutzoni F."/>
            <person name="Miadlikowska J."/>
            <person name="Eastwood D.C."/>
            <person name="Hamelin R.C."/>
            <person name="Grigoriev I.V."/>
            <person name="U'Ren J.M."/>
        </authorList>
    </citation>
    <scope>NUCLEOTIDE SEQUENCE [LARGE SCALE GENOMIC DNA]</scope>
    <source>
        <strain evidence="1 2">ER1909</strain>
    </source>
</reference>
<proteinExistence type="predicted"/>
<dbReference type="EMBL" id="MU394453">
    <property type="protein sequence ID" value="KAI6080336.1"/>
    <property type="molecule type" value="Genomic_DNA"/>
</dbReference>
<protein>
    <submittedName>
        <fullName evidence="1">Cytochrome P450</fullName>
    </submittedName>
</protein>
<name>A0ACC0CJ11_9PEZI</name>
<gene>
    <name evidence="1" type="ORF">F4821DRAFT_63968</name>
</gene>
<evidence type="ECO:0000313" key="1">
    <source>
        <dbReference type="EMBL" id="KAI6080336.1"/>
    </source>
</evidence>
<comment type="caution">
    <text evidence="1">The sequence shown here is derived from an EMBL/GenBank/DDBJ whole genome shotgun (WGS) entry which is preliminary data.</text>
</comment>
<accession>A0ACC0CJ11</accession>
<evidence type="ECO:0000313" key="2">
    <source>
        <dbReference type="Proteomes" id="UP001497680"/>
    </source>
</evidence>